<feature type="region of interest" description="Disordered" evidence="5">
    <location>
        <begin position="115"/>
        <end position="203"/>
    </location>
</feature>
<feature type="compositionally biased region" description="Acidic residues" evidence="5">
    <location>
        <begin position="730"/>
        <end position="757"/>
    </location>
</feature>
<feature type="region of interest" description="Disordered" evidence="5">
    <location>
        <begin position="23"/>
        <end position="91"/>
    </location>
</feature>
<feature type="region of interest" description="Disordered" evidence="5">
    <location>
        <begin position="663"/>
        <end position="757"/>
    </location>
</feature>
<dbReference type="Gene3D" id="1.10.1410.10">
    <property type="match status" value="1"/>
</dbReference>
<protein>
    <recommendedName>
        <fullName evidence="2">polynucleotide adenylyltransferase</fullName>
        <ecNumber evidence="2">2.7.7.19</ecNumber>
    </recommendedName>
</protein>
<feature type="domain" description="Poly(A) RNA polymerase mitochondrial-like central palm" evidence="8">
    <location>
        <begin position="237"/>
        <end position="361"/>
    </location>
</feature>
<feature type="compositionally biased region" description="Basic and acidic residues" evidence="5">
    <location>
        <begin position="780"/>
        <end position="791"/>
    </location>
</feature>
<dbReference type="EC" id="2.7.7.19" evidence="2"/>
<evidence type="ECO:0000259" key="7">
    <source>
        <dbReference type="Pfam" id="PF03828"/>
    </source>
</evidence>
<dbReference type="CDD" id="cd05402">
    <property type="entry name" value="NT_PAP_TUTase"/>
    <property type="match status" value="1"/>
</dbReference>
<dbReference type="EMBL" id="JANVFU010000006">
    <property type="protein sequence ID" value="KAJ3745120.1"/>
    <property type="molecule type" value="Genomic_DNA"/>
</dbReference>
<dbReference type="GO" id="GO:0031123">
    <property type="term" value="P:RNA 3'-end processing"/>
    <property type="evidence" value="ECO:0007669"/>
    <property type="project" value="TreeGrafter"/>
</dbReference>
<dbReference type="InterPro" id="IPR045862">
    <property type="entry name" value="Trf4-like"/>
</dbReference>
<evidence type="ECO:0000256" key="1">
    <source>
        <dbReference type="ARBA" id="ARBA00008593"/>
    </source>
</evidence>
<dbReference type="GO" id="GO:0031499">
    <property type="term" value="C:TRAMP complex"/>
    <property type="evidence" value="ECO:0007669"/>
    <property type="project" value="TreeGrafter"/>
</dbReference>
<dbReference type="SUPFAM" id="SSF81631">
    <property type="entry name" value="PAP/OAS1 substrate-binding domain"/>
    <property type="match status" value="1"/>
</dbReference>
<evidence type="ECO:0000256" key="3">
    <source>
        <dbReference type="ARBA" id="ARBA00022723"/>
    </source>
</evidence>
<feature type="signal peptide" evidence="6">
    <location>
        <begin position="1"/>
        <end position="19"/>
    </location>
</feature>
<dbReference type="InterPro" id="IPR054708">
    <property type="entry name" value="MTPAP-like_central"/>
</dbReference>
<dbReference type="InterPro" id="IPR002058">
    <property type="entry name" value="PAP_assoc"/>
</dbReference>
<dbReference type="InterPro" id="IPR043519">
    <property type="entry name" value="NT_sf"/>
</dbReference>
<evidence type="ECO:0000256" key="2">
    <source>
        <dbReference type="ARBA" id="ARBA00012388"/>
    </source>
</evidence>
<gene>
    <name evidence="9" type="ORF">DFH05DRAFT_1120830</name>
</gene>
<feature type="region of interest" description="Disordered" evidence="5">
    <location>
        <begin position="780"/>
        <end position="841"/>
    </location>
</feature>
<feature type="region of interest" description="Disordered" evidence="5">
    <location>
        <begin position="610"/>
        <end position="646"/>
    </location>
</feature>
<evidence type="ECO:0000256" key="6">
    <source>
        <dbReference type="SAM" id="SignalP"/>
    </source>
</evidence>
<dbReference type="Pfam" id="PF03828">
    <property type="entry name" value="PAP_assoc"/>
    <property type="match status" value="1"/>
</dbReference>
<feature type="compositionally biased region" description="Polar residues" evidence="5">
    <location>
        <begin position="620"/>
        <end position="629"/>
    </location>
</feature>
<reference evidence="9 10" key="1">
    <citation type="journal article" date="2023" name="Proc. Natl. Acad. Sci. U.S.A.">
        <title>A global phylogenomic analysis of the shiitake genus Lentinula.</title>
        <authorList>
            <person name="Sierra-Patev S."/>
            <person name="Min B."/>
            <person name="Naranjo-Ortiz M."/>
            <person name="Looney B."/>
            <person name="Konkel Z."/>
            <person name="Slot J.C."/>
            <person name="Sakamoto Y."/>
            <person name="Steenwyk J.L."/>
            <person name="Rokas A."/>
            <person name="Carro J."/>
            <person name="Camarero S."/>
            <person name="Ferreira P."/>
            <person name="Molpeceres G."/>
            <person name="Ruiz-Duenas F.J."/>
            <person name="Serrano A."/>
            <person name="Henrissat B."/>
            <person name="Drula E."/>
            <person name="Hughes K.W."/>
            <person name="Mata J.L."/>
            <person name="Ishikawa N.K."/>
            <person name="Vargas-Isla R."/>
            <person name="Ushijima S."/>
            <person name="Smith C.A."/>
            <person name="Donoghue J."/>
            <person name="Ahrendt S."/>
            <person name="Andreopoulos W."/>
            <person name="He G."/>
            <person name="LaButti K."/>
            <person name="Lipzen A."/>
            <person name="Ng V."/>
            <person name="Riley R."/>
            <person name="Sandor L."/>
            <person name="Barry K."/>
            <person name="Martinez A.T."/>
            <person name="Xiao Y."/>
            <person name="Gibbons J.G."/>
            <person name="Terashima K."/>
            <person name="Grigoriev I.V."/>
            <person name="Hibbett D."/>
        </authorList>
    </citation>
    <scope>NUCLEOTIDE SEQUENCE [LARGE SCALE GENOMIC DNA]</scope>
    <source>
        <strain evidence="9 10">TFB7810</strain>
    </source>
</reference>
<keyword evidence="4" id="KW-0460">Magnesium</keyword>
<feature type="compositionally biased region" description="Basic and acidic residues" evidence="5">
    <location>
        <begin position="155"/>
        <end position="203"/>
    </location>
</feature>
<keyword evidence="3" id="KW-0479">Metal-binding</keyword>
<dbReference type="Gene3D" id="3.30.460.10">
    <property type="entry name" value="Beta Polymerase, domain 2"/>
    <property type="match status" value="1"/>
</dbReference>
<evidence type="ECO:0000259" key="8">
    <source>
        <dbReference type="Pfam" id="PF22600"/>
    </source>
</evidence>
<dbReference type="Proteomes" id="UP001142393">
    <property type="component" value="Unassembled WGS sequence"/>
</dbReference>
<keyword evidence="6" id="KW-0732">Signal</keyword>
<feature type="domain" description="PAP-associated" evidence="7">
    <location>
        <begin position="442"/>
        <end position="507"/>
    </location>
</feature>
<dbReference type="GO" id="GO:0043634">
    <property type="term" value="P:polyadenylation-dependent ncRNA catabolic process"/>
    <property type="evidence" value="ECO:0007669"/>
    <property type="project" value="TreeGrafter"/>
</dbReference>
<dbReference type="AlphaFoldDB" id="A0A9W8P1P5"/>
<feature type="compositionally biased region" description="Basic and acidic residues" evidence="5">
    <location>
        <begin position="121"/>
        <end position="139"/>
    </location>
</feature>
<proteinExistence type="inferred from homology"/>
<dbReference type="GO" id="GO:0046872">
    <property type="term" value="F:metal ion binding"/>
    <property type="evidence" value="ECO:0007669"/>
    <property type="project" value="UniProtKB-KW"/>
</dbReference>
<evidence type="ECO:0000256" key="5">
    <source>
        <dbReference type="SAM" id="MobiDB-lite"/>
    </source>
</evidence>
<accession>A0A9W8P1P5</accession>
<feature type="compositionally biased region" description="Low complexity" evidence="5">
    <location>
        <begin position="48"/>
        <end position="60"/>
    </location>
</feature>
<organism evidence="9 10">
    <name type="scientific">Lentinula detonsa</name>
    <dbReference type="NCBI Taxonomy" id="2804962"/>
    <lineage>
        <taxon>Eukaryota</taxon>
        <taxon>Fungi</taxon>
        <taxon>Dikarya</taxon>
        <taxon>Basidiomycota</taxon>
        <taxon>Agaricomycotina</taxon>
        <taxon>Agaricomycetes</taxon>
        <taxon>Agaricomycetidae</taxon>
        <taxon>Agaricales</taxon>
        <taxon>Marasmiineae</taxon>
        <taxon>Omphalotaceae</taxon>
        <taxon>Lentinula</taxon>
    </lineage>
</organism>
<dbReference type="PANTHER" id="PTHR23092">
    <property type="entry name" value="POLY(A) RNA POLYMERASE"/>
    <property type="match status" value="1"/>
</dbReference>
<comment type="caution">
    <text evidence="9">The sequence shown here is derived from an EMBL/GenBank/DDBJ whole genome shotgun (WGS) entry which is preliminary data.</text>
</comment>
<evidence type="ECO:0000313" key="9">
    <source>
        <dbReference type="EMBL" id="KAJ3745120.1"/>
    </source>
</evidence>
<dbReference type="GO" id="GO:0010605">
    <property type="term" value="P:negative regulation of macromolecule metabolic process"/>
    <property type="evidence" value="ECO:0007669"/>
    <property type="project" value="UniProtKB-ARBA"/>
</dbReference>
<feature type="chain" id="PRO_5040816632" description="polynucleotide adenylyltransferase" evidence="6">
    <location>
        <begin position="20"/>
        <end position="841"/>
    </location>
</feature>
<dbReference type="PANTHER" id="PTHR23092:SF15">
    <property type="entry name" value="INACTIVE NON-CANONICAL POLY(A) RNA POLYMERASE PROTEIN TRF4-2-RELATED"/>
    <property type="match status" value="1"/>
</dbReference>
<dbReference type="Pfam" id="PF22600">
    <property type="entry name" value="MTPAP-like_central"/>
    <property type="match status" value="1"/>
</dbReference>
<evidence type="ECO:0000313" key="10">
    <source>
        <dbReference type="Proteomes" id="UP001142393"/>
    </source>
</evidence>
<dbReference type="GO" id="GO:0003729">
    <property type="term" value="F:mRNA binding"/>
    <property type="evidence" value="ECO:0007669"/>
    <property type="project" value="TreeGrafter"/>
</dbReference>
<evidence type="ECO:0000256" key="4">
    <source>
        <dbReference type="ARBA" id="ARBA00022842"/>
    </source>
</evidence>
<dbReference type="GO" id="GO:0005730">
    <property type="term" value="C:nucleolus"/>
    <property type="evidence" value="ECO:0007669"/>
    <property type="project" value="TreeGrafter"/>
</dbReference>
<feature type="compositionally biased region" description="Basic residues" evidence="5">
    <location>
        <begin position="72"/>
        <end position="88"/>
    </location>
</feature>
<comment type="similarity">
    <text evidence="1">Belongs to the DNA polymerase type-B-like family.</text>
</comment>
<name>A0A9W8P1P5_9AGAR</name>
<keyword evidence="10" id="KW-1185">Reference proteome</keyword>
<dbReference type="SUPFAM" id="SSF81301">
    <property type="entry name" value="Nucleotidyltransferase"/>
    <property type="match status" value="1"/>
</dbReference>
<sequence length="841" mass="94254">MGPWPKALIIFIFACMVNESNTPVAGPSSLPFTDASKKPKSRRKRSVVETSEPSSSTSTPKLTKNEDEPRLKSKKQKSKVKDKPKKRRNDIVEAVEIVASNASFDSAADFIALWDSDEDEKSAPARDEKGKRQKNKDDGVQESGQRSKRKRSRSRSLERRDDRGKDRKRDRDRDRKQKGREWTPEREWDRGKRREQDRDRRRYEQPISASVRSVGNRKLPWLEGLDLFGCHNVAELLHKEVEAFTRWISPSPVEDEIRSLLVAQITSSITHRFRDAEVYPFGSYATKLYLPTGDIDLVVMSETMRMTDKHVVLRSLAEVIKRNGIASNVSIIAKARVPIIKFVTTHGHIPVDVSINQSNGTVGADVINGFLRDMFTSTTVSHLEGSIALRALVMFTKMFLSQRSMNEVYTGGLGSYSIVSLVISFLQMHPKIRRGEIDADQNLGVLLLEFFELYGSFFNYENVGISVRDGGTYFNKRQRGWYNDSSNYKGKGGSSSLSIEDPIDITNDISSGSYGFAKVRATFAGAHQILTATAYLKAGILSARKSNRSTSLRSDEYYRPEEMSILSHVIDITQDVINHRRVVQEVYDRRVLHNLLNVKPRIIVVEDKLSTKSPSLSPSRHASASNSHVTAPAESAPGTTNKNPINLEEGEIPIVISSELEGDQHPFANGEDDDDDDDDHSHHLHRRRREESNSEDESGKYGISGRQPPKKRMRTGGPMDMHTVVAVYTTDEDDDDEKENDDTSLESELDSVAAEELEYDIDGNDIIDIDAMKMDMHVDMNNDSRTSKDGENAEVSELGKTGNKADNKPLSNGGNGKKRSYWLSKGIVPGGVDVGADPETK</sequence>
<dbReference type="GO" id="GO:1990817">
    <property type="term" value="F:poly(A) RNA polymerase activity"/>
    <property type="evidence" value="ECO:0007669"/>
    <property type="project" value="UniProtKB-EC"/>
</dbReference>